<accession>A0A7S1TFF0</accession>
<keyword evidence="1" id="KW-1133">Transmembrane helix</keyword>
<dbReference type="EMBL" id="HBGH01011806">
    <property type="protein sequence ID" value="CAD9234466.1"/>
    <property type="molecule type" value="Transcribed_RNA"/>
</dbReference>
<name>A0A7S1TFF0_9RHOD</name>
<keyword evidence="1" id="KW-0812">Transmembrane</keyword>
<sequence length="134" mass="14477">MSGFVLVVPLNHLDCGEAMGLEKGVYNDGFKVVPTVRGDEGRVWSRASTVSPKARFQLGQAMSFQLPSPLGVRVCGTFGERWSSSTEDANTARSMIGAHAVLYVVGLVMFCFYTLEKLHAVCRDCGLGEDACLP</sequence>
<organism evidence="2">
    <name type="scientific">Compsopogon caeruleus</name>
    <dbReference type="NCBI Taxonomy" id="31354"/>
    <lineage>
        <taxon>Eukaryota</taxon>
        <taxon>Rhodophyta</taxon>
        <taxon>Compsopogonophyceae</taxon>
        <taxon>Compsopogonales</taxon>
        <taxon>Compsopogonaceae</taxon>
        <taxon>Compsopogon</taxon>
    </lineage>
</organism>
<evidence type="ECO:0000313" key="2">
    <source>
        <dbReference type="EMBL" id="CAD9234466.1"/>
    </source>
</evidence>
<keyword evidence="1" id="KW-0472">Membrane</keyword>
<dbReference type="AlphaFoldDB" id="A0A7S1TFF0"/>
<feature type="transmembrane region" description="Helical" evidence="1">
    <location>
        <begin position="96"/>
        <end position="115"/>
    </location>
</feature>
<gene>
    <name evidence="2" type="ORF">CCAE0312_LOCUS6555</name>
</gene>
<proteinExistence type="predicted"/>
<evidence type="ECO:0000256" key="1">
    <source>
        <dbReference type="SAM" id="Phobius"/>
    </source>
</evidence>
<protein>
    <submittedName>
        <fullName evidence="2">Uncharacterized protein</fullName>
    </submittedName>
</protein>
<reference evidence="2" key="1">
    <citation type="submission" date="2021-01" db="EMBL/GenBank/DDBJ databases">
        <authorList>
            <person name="Corre E."/>
            <person name="Pelletier E."/>
            <person name="Niang G."/>
            <person name="Scheremetjew M."/>
            <person name="Finn R."/>
            <person name="Kale V."/>
            <person name="Holt S."/>
            <person name="Cochrane G."/>
            <person name="Meng A."/>
            <person name="Brown T."/>
            <person name="Cohen L."/>
        </authorList>
    </citation>
    <scope>NUCLEOTIDE SEQUENCE</scope>
    <source>
        <strain evidence="2">SAG 36.94</strain>
    </source>
</reference>